<keyword evidence="2" id="KW-0614">Plasmid</keyword>
<feature type="region of interest" description="Disordered" evidence="1">
    <location>
        <begin position="192"/>
        <end position="236"/>
    </location>
</feature>
<evidence type="ECO:0000313" key="3">
    <source>
        <dbReference type="Proteomes" id="UP000292235"/>
    </source>
</evidence>
<geneLocation type="plasmid" evidence="3">
    <name>phim2</name>
</geneLocation>
<evidence type="ECO:0000313" key="2">
    <source>
        <dbReference type="EMBL" id="QBI56854.1"/>
    </source>
</evidence>
<reference evidence="2 3" key="1">
    <citation type="submission" date="2019-02" db="EMBL/GenBank/DDBJ databases">
        <authorList>
            <person name="Khodamoradi S."/>
            <person name="Hahnke R.L."/>
            <person name="Kaempfer P."/>
            <person name="Schumann P."/>
            <person name="Rohde M."/>
            <person name="Steinert M."/>
            <person name="Luzhetskyy A."/>
            <person name="Wink J."/>
            <person name="Ruckert C."/>
        </authorList>
    </citation>
    <scope>NUCLEOTIDE SEQUENCE [LARGE SCALE GENOMIC DNA]</scope>
    <source>
        <strain evidence="2 3">M2</strain>
        <plasmid evidence="3">phim2</plasmid>
    </source>
</reference>
<proteinExistence type="predicted"/>
<keyword evidence="3" id="KW-1185">Reference proteome</keyword>
<dbReference type="EMBL" id="CP036456">
    <property type="protein sequence ID" value="QBI56854.1"/>
    <property type="molecule type" value="Genomic_DNA"/>
</dbReference>
<sequence length="343" mass="36857">MARIRTVKPEFWSSPGTGSISPWARLLYIAMWNWADDTGRGTCNLRELQGFAFPLDEDAPISTLAGFRSALNEVRHQYGVQFYTVEGRPYYAIPSWRRHQRNERTAKSRYPSPSEGEEWNFMPRDQRSGGTSDTFRPSESEGGNGDAAPAAHAPPPTAEPTGEAGQPDPAPEEDDAGIRPPQMALELGVDGTSDAVRPRESEDGGSSGPGTGEQGNRGSSAPTERGGEPPTPPTAQTIVAEWLERTPSRPPGQVIGQMSKLIKQMLDEGVDPDDIRRGIATWMSKGLHPATLPSVVNEVINTVVAFPGGGRPSTTDQRVGDALELARKYAAQEAAEAAEGGTP</sequence>
<accession>A0A4P6QBA1</accession>
<evidence type="ECO:0000256" key="1">
    <source>
        <dbReference type="SAM" id="MobiDB-lite"/>
    </source>
</evidence>
<gene>
    <name evidence="2" type="ORF">EKD16_25570</name>
</gene>
<organism evidence="2 3">
    <name type="scientific">Streptomonospora litoralis</name>
    <dbReference type="NCBI Taxonomy" id="2498135"/>
    <lineage>
        <taxon>Bacteria</taxon>
        <taxon>Bacillati</taxon>
        <taxon>Actinomycetota</taxon>
        <taxon>Actinomycetes</taxon>
        <taxon>Streptosporangiales</taxon>
        <taxon>Nocardiopsidaceae</taxon>
        <taxon>Streptomonospora</taxon>
    </lineage>
</organism>
<dbReference type="KEGG" id="strr:EKD16_25570"/>
<protein>
    <submittedName>
        <fullName evidence="2">Uncharacterized protein</fullName>
    </submittedName>
</protein>
<feature type="region of interest" description="Disordered" evidence="1">
    <location>
        <begin position="101"/>
        <end position="178"/>
    </location>
</feature>
<dbReference type="Proteomes" id="UP000292235">
    <property type="component" value="Plasmid phiM2"/>
</dbReference>
<feature type="compositionally biased region" description="Gly residues" evidence="1">
    <location>
        <begin position="205"/>
        <end position="215"/>
    </location>
</feature>
<dbReference type="AlphaFoldDB" id="A0A4P6QBA1"/>
<name>A0A4P6QBA1_9ACTN</name>
<feature type="compositionally biased region" description="Polar residues" evidence="1">
    <location>
        <begin position="128"/>
        <end position="137"/>
    </location>
</feature>